<evidence type="ECO:0000313" key="2">
    <source>
        <dbReference type="Proteomes" id="UP000253961"/>
    </source>
</evidence>
<dbReference type="Proteomes" id="UP000253961">
    <property type="component" value="Unassembled WGS sequence"/>
</dbReference>
<keyword evidence="2" id="KW-1185">Reference proteome</keyword>
<evidence type="ECO:0000313" key="1">
    <source>
        <dbReference type="EMBL" id="RDC55740.1"/>
    </source>
</evidence>
<dbReference type="OrthoDB" id="997000at2"/>
<proteinExistence type="predicted"/>
<dbReference type="EMBL" id="QPKV01000006">
    <property type="protein sequence ID" value="RDC55740.1"/>
    <property type="molecule type" value="Genomic_DNA"/>
</dbReference>
<protein>
    <submittedName>
        <fullName evidence="1">Uncharacterized protein</fullName>
    </submittedName>
</protein>
<sequence length="115" mass="13862">MLANYKILYRFENAETLIMEVQRLDLPDDADIAQIYHWLYFDKLSLSMVKLWFRSMDSSAEIEERYFEQGYLKFSETEATFIEKYNSSQHKLANDSKLPVNEEINRLIQDYFKQP</sequence>
<organism evidence="1 2">
    <name type="scientific">Pedobacter chinensis</name>
    <dbReference type="NCBI Taxonomy" id="2282421"/>
    <lineage>
        <taxon>Bacteria</taxon>
        <taxon>Pseudomonadati</taxon>
        <taxon>Bacteroidota</taxon>
        <taxon>Sphingobacteriia</taxon>
        <taxon>Sphingobacteriales</taxon>
        <taxon>Sphingobacteriaceae</taxon>
        <taxon>Pedobacter</taxon>
    </lineage>
</organism>
<gene>
    <name evidence="1" type="ORF">DU508_15840</name>
</gene>
<dbReference type="RefSeq" id="WP_115403777.1">
    <property type="nucleotide sequence ID" value="NZ_QPKV01000006.1"/>
</dbReference>
<dbReference type="AlphaFoldDB" id="A0A369PU01"/>
<comment type="caution">
    <text evidence="1">The sequence shown here is derived from an EMBL/GenBank/DDBJ whole genome shotgun (WGS) entry which is preliminary data.</text>
</comment>
<name>A0A369PU01_9SPHI</name>
<reference evidence="1 2" key="1">
    <citation type="submission" date="2018-07" db="EMBL/GenBank/DDBJ databases">
        <title>Pedobacter sp. nov., isolated from soil.</title>
        <authorList>
            <person name="Zhou L.Y."/>
            <person name="Du Z.J."/>
        </authorList>
    </citation>
    <scope>NUCLEOTIDE SEQUENCE [LARGE SCALE GENOMIC DNA]</scope>
    <source>
        <strain evidence="1 2">JDX94</strain>
    </source>
</reference>
<accession>A0A369PU01</accession>